<evidence type="ECO:0000313" key="9">
    <source>
        <dbReference type="Proteomes" id="UP000477680"/>
    </source>
</evidence>
<sequence>MAIPQTSAVPTRHPIDRKSVYIAAGLLSGAGALISSTMPMIIGTMADTFKFSESQLGDIIAVFNLTFTLIAIASLFFIRRINWRLAAFLGSGVSVASLFAVTLTGNYQTITMLFGVMGIGIGGLYVLGMVVMGDSENPDRAFGVKLGLEALPSTTLLFILPVFVIPLYGFTGMAYAMAATCFIIGLLSGVLPSRGVKNNPYSLPTSVEATSTSNVVSLSSTALLTLSLFTLAAGIVFFSGILATWAFLEIMATNKQLPAEQVGVILALSMISSAVGAFVAAWLGNRWGRDLPMIGIVLVNLIALVVIWQSKSIVSFAAGAILFTFCVNYGLAYFFGLSAEIDVSGRFVALSATTLSLGGVVGPALGGRIMEGQGFVSVLAFSAICSILSLIMFMTATRITRAS</sequence>
<keyword evidence="5 6" id="KW-0472">Membrane</keyword>
<dbReference type="PROSITE" id="PS50850">
    <property type="entry name" value="MFS"/>
    <property type="match status" value="1"/>
</dbReference>
<dbReference type="KEGG" id="kim:G3T16_05565"/>
<evidence type="ECO:0000256" key="6">
    <source>
        <dbReference type="SAM" id="Phobius"/>
    </source>
</evidence>
<evidence type="ECO:0000256" key="3">
    <source>
        <dbReference type="ARBA" id="ARBA00022692"/>
    </source>
</evidence>
<keyword evidence="9" id="KW-1185">Reference proteome</keyword>
<dbReference type="Pfam" id="PF07690">
    <property type="entry name" value="MFS_1"/>
    <property type="match status" value="1"/>
</dbReference>
<evidence type="ECO:0000259" key="7">
    <source>
        <dbReference type="PROSITE" id="PS50850"/>
    </source>
</evidence>
<dbReference type="RefSeq" id="WP_163494188.1">
    <property type="nucleotide sequence ID" value="NZ_CP048711.1"/>
</dbReference>
<organism evidence="8 9">
    <name type="scientific">Kineobactrum salinum</name>
    <dbReference type="NCBI Taxonomy" id="2708301"/>
    <lineage>
        <taxon>Bacteria</taxon>
        <taxon>Pseudomonadati</taxon>
        <taxon>Pseudomonadota</taxon>
        <taxon>Gammaproteobacteria</taxon>
        <taxon>Cellvibrionales</taxon>
        <taxon>Halieaceae</taxon>
        <taxon>Kineobactrum</taxon>
    </lineage>
</organism>
<feature type="transmembrane region" description="Helical" evidence="6">
    <location>
        <begin position="174"/>
        <end position="191"/>
    </location>
</feature>
<accession>A0A6C0U025</accession>
<dbReference type="EMBL" id="CP048711">
    <property type="protein sequence ID" value="QIB64939.1"/>
    <property type="molecule type" value="Genomic_DNA"/>
</dbReference>
<proteinExistence type="predicted"/>
<evidence type="ECO:0000313" key="8">
    <source>
        <dbReference type="EMBL" id="QIB64939.1"/>
    </source>
</evidence>
<name>A0A6C0U025_9GAMM</name>
<dbReference type="PANTHER" id="PTHR43124:SF10">
    <property type="entry name" value="PURINE EFFLUX PUMP PBUE"/>
    <property type="match status" value="1"/>
</dbReference>
<dbReference type="InterPro" id="IPR020846">
    <property type="entry name" value="MFS_dom"/>
</dbReference>
<dbReference type="AlphaFoldDB" id="A0A6C0U025"/>
<feature type="transmembrane region" description="Helical" evidence="6">
    <location>
        <begin position="20"/>
        <end position="39"/>
    </location>
</feature>
<feature type="transmembrane region" description="Helical" evidence="6">
    <location>
        <begin position="291"/>
        <end position="308"/>
    </location>
</feature>
<dbReference type="InterPro" id="IPR036259">
    <property type="entry name" value="MFS_trans_sf"/>
</dbReference>
<feature type="transmembrane region" description="Helical" evidence="6">
    <location>
        <begin position="223"/>
        <end position="248"/>
    </location>
</feature>
<dbReference type="PANTHER" id="PTHR43124">
    <property type="entry name" value="PURINE EFFLUX PUMP PBUE"/>
    <property type="match status" value="1"/>
</dbReference>
<reference evidence="8 9" key="1">
    <citation type="submission" date="2020-02" db="EMBL/GenBank/DDBJ databases">
        <title>Genome sequencing for Kineobactrum sp. M2.</title>
        <authorList>
            <person name="Park S.-J."/>
        </authorList>
    </citation>
    <scope>NUCLEOTIDE SEQUENCE [LARGE SCALE GENOMIC DNA]</scope>
    <source>
        <strain evidence="8 9">M2</strain>
    </source>
</reference>
<keyword evidence="4 6" id="KW-1133">Transmembrane helix</keyword>
<feature type="domain" description="Major facilitator superfamily (MFS) profile" evidence="7">
    <location>
        <begin position="20"/>
        <end position="401"/>
    </location>
</feature>
<evidence type="ECO:0000256" key="2">
    <source>
        <dbReference type="ARBA" id="ARBA00022475"/>
    </source>
</evidence>
<evidence type="ECO:0000256" key="4">
    <source>
        <dbReference type="ARBA" id="ARBA00022989"/>
    </source>
</evidence>
<dbReference type="Gene3D" id="1.20.1250.20">
    <property type="entry name" value="MFS general substrate transporter like domains"/>
    <property type="match status" value="2"/>
</dbReference>
<keyword evidence="2" id="KW-1003">Cell membrane</keyword>
<feature type="transmembrane region" description="Helical" evidence="6">
    <location>
        <begin position="146"/>
        <end position="168"/>
    </location>
</feature>
<feature type="transmembrane region" description="Helical" evidence="6">
    <location>
        <begin position="375"/>
        <end position="396"/>
    </location>
</feature>
<dbReference type="InterPro" id="IPR011701">
    <property type="entry name" value="MFS"/>
</dbReference>
<protein>
    <submittedName>
        <fullName evidence="8">MFS transporter</fullName>
    </submittedName>
</protein>
<dbReference type="SUPFAM" id="SSF103473">
    <property type="entry name" value="MFS general substrate transporter"/>
    <property type="match status" value="1"/>
</dbReference>
<dbReference type="Proteomes" id="UP000477680">
    <property type="component" value="Chromosome"/>
</dbReference>
<keyword evidence="3 6" id="KW-0812">Transmembrane</keyword>
<feature type="transmembrane region" description="Helical" evidence="6">
    <location>
        <begin position="314"/>
        <end position="335"/>
    </location>
</feature>
<dbReference type="GO" id="GO:0005886">
    <property type="term" value="C:plasma membrane"/>
    <property type="evidence" value="ECO:0007669"/>
    <property type="project" value="UniProtKB-SubCell"/>
</dbReference>
<feature type="transmembrane region" description="Helical" evidence="6">
    <location>
        <begin position="347"/>
        <end position="369"/>
    </location>
</feature>
<evidence type="ECO:0000256" key="1">
    <source>
        <dbReference type="ARBA" id="ARBA00004651"/>
    </source>
</evidence>
<evidence type="ECO:0000256" key="5">
    <source>
        <dbReference type="ARBA" id="ARBA00023136"/>
    </source>
</evidence>
<comment type="subcellular location">
    <subcellularLocation>
        <location evidence="1">Cell membrane</location>
        <topology evidence="1">Multi-pass membrane protein</topology>
    </subcellularLocation>
</comment>
<feature type="transmembrane region" description="Helical" evidence="6">
    <location>
        <begin position="110"/>
        <end position="134"/>
    </location>
</feature>
<feature type="transmembrane region" description="Helical" evidence="6">
    <location>
        <begin position="263"/>
        <end position="284"/>
    </location>
</feature>
<dbReference type="InterPro" id="IPR050189">
    <property type="entry name" value="MFS_Efflux_Transporters"/>
</dbReference>
<gene>
    <name evidence="8" type="ORF">G3T16_05565</name>
</gene>
<dbReference type="GO" id="GO:0022857">
    <property type="term" value="F:transmembrane transporter activity"/>
    <property type="evidence" value="ECO:0007669"/>
    <property type="project" value="InterPro"/>
</dbReference>
<feature type="transmembrane region" description="Helical" evidence="6">
    <location>
        <begin position="59"/>
        <end position="78"/>
    </location>
</feature>
<feature type="transmembrane region" description="Helical" evidence="6">
    <location>
        <begin position="85"/>
        <end position="104"/>
    </location>
</feature>